<protein>
    <recommendedName>
        <fullName evidence="5">Proteasome endopeptidase complex</fullName>
    </recommendedName>
</protein>
<dbReference type="AlphaFoldDB" id="X1UP69"/>
<keyword evidence="1" id="KW-0963">Cytoplasm</keyword>
<dbReference type="PANTHER" id="PTHR32194:SF0">
    <property type="entry name" value="ATP-DEPENDENT PROTEASE SUBUNIT HSLV"/>
    <property type="match status" value="1"/>
</dbReference>
<keyword evidence="3" id="KW-0378">Hydrolase</keyword>
<dbReference type="GO" id="GO:0005737">
    <property type="term" value="C:cytoplasm"/>
    <property type="evidence" value="ECO:0007669"/>
    <property type="project" value="TreeGrafter"/>
</dbReference>
<evidence type="ECO:0000256" key="1">
    <source>
        <dbReference type="ARBA" id="ARBA00022490"/>
    </source>
</evidence>
<dbReference type="PANTHER" id="PTHR32194">
    <property type="entry name" value="METALLOPROTEASE TLDD"/>
    <property type="match status" value="1"/>
</dbReference>
<name>X1UP69_9ZZZZ</name>
<comment type="caution">
    <text evidence="4">The sequence shown here is derived from an EMBL/GenBank/DDBJ whole genome shotgun (WGS) entry which is preliminary data.</text>
</comment>
<dbReference type="InterPro" id="IPR023333">
    <property type="entry name" value="Proteasome_suB-type"/>
</dbReference>
<feature type="non-terminal residue" evidence="4">
    <location>
        <position position="1"/>
    </location>
</feature>
<sequence length="90" mass="9804">DGPELYTLDALGSLIPEDYGATGTGMLLSMGILEAEYKPDMTVEDGVKLVEKVIRNSIKRDVMSGNGIDLLIITQDGTEEKFIEIKELGE</sequence>
<reference evidence="4" key="1">
    <citation type="journal article" date="2014" name="Front. Microbiol.">
        <title>High frequency of phylogenetically diverse reductive dehalogenase-homologous genes in deep subseafloor sedimentary metagenomes.</title>
        <authorList>
            <person name="Kawai M."/>
            <person name="Futagami T."/>
            <person name="Toyoda A."/>
            <person name="Takaki Y."/>
            <person name="Nishi S."/>
            <person name="Hori S."/>
            <person name="Arai W."/>
            <person name="Tsubouchi T."/>
            <person name="Morono Y."/>
            <person name="Uchiyama I."/>
            <person name="Ito T."/>
            <person name="Fujiyama A."/>
            <person name="Inagaki F."/>
            <person name="Takami H."/>
        </authorList>
    </citation>
    <scope>NUCLEOTIDE SEQUENCE</scope>
    <source>
        <strain evidence="4">Expedition CK06-06</strain>
    </source>
</reference>
<dbReference type="InterPro" id="IPR001353">
    <property type="entry name" value="Proteasome_sua/b"/>
</dbReference>
<dbReference type="GO" id="GO:0008233">
    <property type="term" value="F:peptidase activity"/>
    <property type="evidence" value="ECO:0007669"/>
    <property type="project" value="UniProtKB-KW"/>
</dbReference>
<evidence type="ECO:0000256" key="2">
    <source>
        <dbReference type="ARBA" id="ARBA00022670"/>
    </source>
</evidence>
<organism evidence="4">
    <name type="scientific">marine sediment metagenome</name>
    <dbReference type="NCBI Taxonomy" id="412755"/>
    <lineage>
        <taxon>unclassified sequences</taxon>
        <taxon>metagenomes</taxon>
        <taxon>ecological metagenomes</taxon>
    </lineage>
</organism>
<dbReference type="Gene3D" id="3.60.20.10">
    <property type="entry name" value="Glutamine Phosphoribosylpyrophosphate, subunit 1, domain 1"/>
    <property type="match status" value="1"/>
</dbReference>
<dbReference type="Pfam" id="PF00227">
    <property type="entry name" value="Proteasome"/>
    <property type="match status" value="1"/>
</dbReference>
<keyword evidence="2" id="KW-0645">Protease</keyword>
<proteinExistence type="predicted"/>
<dbReference type="SUPFAM" id="SSF56235">
    <property type="entry name" value="N-terminal nucleophile aminohydrolases (Ntn hydrolases)"/>
    <property type="match status" value="1"/>
</dbReference>
<evidence type="ECO:0000313" key="4">
    <source>
        <dbReference type="EMBL" id="GAJ01686.1"/>
    </source>
</evidence>
<evidence type="ECO:0000256" key="3">
    <source>
        <dbReference type="ARBA" id="ARBA00022801"/>
    </source>
</evidence>
<dbReference type="EMBL" id="BARW01016081">
    <property type="protein sequence ID" value="GAJ01686.1"/>
    <property type="molecule type" value="Genomic_DNA"/>
</dbReference>
<dbReference type="GO" id="GO:0005839">
    <property type="term" value="C:proteasome core complex"/>
    <property type="evidence" value="ECO:0007669"/>
    <property type="project" value="InterPro"/>
</dbReference>
<dbReference type="GO" id="GO:0051603">
    <property type="term" value="P:proteolysis involved in protein catabolic process"/>
    <property type="evidence" value="ECO:0007669"/>
    <property type="project" value="InterPro"/>
</dbReference>
<gene>
    <name evidence="4" type="ORF">S12H4_28082</name>
</gene>
<evidence type="ECO:0008006" key="5">
    <source>
        <dbReference type="Google" id="ProtNLM"/>
    </source>
</evidence>
<accession>X1UP69</accession>
<dbReference type="InterPro" id="IPR029055">
    <property type="entry name" value="Ntn_hydrolases_N"/>
</dbReference>